<dbReference type="AlphaFoldDB" id="A0A5F0D0P5"/>
<dbReference type="OrthoDB" id="5132782at2"/>
<dbReference type="RefSeq" id="WP_092111447.1">
    <property type="nucleotide sequence ID" value="NZ_FOCN01000015.1"/>
</dbReference>
<proteinExistence type="predicted"/>
<feature type="transmembrane region" description="Helical" evidence="1">
    <location>
        <begin position="108"/>
        <end position="130"/>
    </location>
</feature>
<protein>
    <submittedName>
        <fullName evidence="2">Uncharacterized protein</fullName>
    </submittedName>
</protein>
<keyword evidence="1" id="KW-0812">Transmembrane</keyword>
<name>A0A5F0D0P5_9MICO</name>
<evidence type="ECO:0000313" key="3">
    <source>
        <dbReference type="Proteomes" id="UP000297654"/>
    </source>
</evidence>
<gene>
    <name evidence="2" type="ORF">E3O10_16765</name>
</gene>
<keyword evidence="1" id="KW-1133">Transmembrane helix</keyword>
<dbReference type="Proteomes" id="UP000297654">
    <property type="component" value="Unassembled WGS sequence"/>
</dbReference>
<feature type="transmembrane region" description="Helical" evidence="1">
    <location>
        <begin position="21"/>
        <end position="40"/>
    </location>
</feature>
<organism evidence="2 3">
    <name type="scientific">Cryobacterium luteum</name>
    <dbReference type="NCBI Taxonomy" id="1424661"/>
    <lineage>
        <taxon>Bacteria</taxon>
        <taxon>Bacillati</taxon>
        <taxon>Actinomycetota</taxon>
        <taxon>Actinomycetes</taxon>
        <taxon>Micrococcales</taxon>
        <taxon>Microbacteriaceae</taxon>
        <taxon>Cryobacterium</taxon>
    </lineage>
</organism>
<evidence type="ECO:0000256" key="1">
    <source>
        <dbReference type="SAM" id="Phobius"/>
    </source>
</evidence>
<dbReference type="EMBL" id="SOFF01000050">
    <property type="protein sequence ID" value="TFB83929.1"/>
    <property type="molecule type" value="Genomic_DNA"/>
</dbReference>
<accession>A0A5F0D0P5</accession>
<feature type="transmembrane region" description="Helical" evidence="1">
    <location>
        <begin position="150"/>
        <end position="175"/>
    </location>
</feature>
<dbReference type="PROSITE" id="PS51257">
    <property type="entry name" value="PROKAR_LIPOPROTEIN"/>
    <property type="match status" value="1"/>
</dbReference>
<sequence>MDMRAKQKAPGFSKPKSLWSHIGNGIIIVGLLGCAAYFMYAGATGVAFDLRRSNLTGAMEHSAAASSGKVPFIANQLLWFPVALAFLNIFALRYLSRSDRQFWVIFKSGAASMVALCCVGLGVEIVWVASGVPFSNYSGISSSWTDPASYFWSIVAFSVCLLTAVGVAAVGVFAARLQRRIVKPGSSGRSRKPA</sequence>
<comment type="caution">
    <text evidence="2">The sequence shown here is derived from an EMBL/GenBank/DDBJ whole genome shotgun (WGS) entry which is preliminary data.</text>
</comment>
<evidence type="ECO:0000313" key="2">
    <source>
        <dbReference type="EMBL" id="TFB83929.1"/>
    </source>
</evidence>
<keyword evidence="3" id="KW-1185">Reference proteome</keyword>
<keyword evidence="1" id="KW-0472">Membrane</keyword>
<reference evidence="2 3" key="1">
    <citation type="submission" date="2019-03" db="EMBL/GenBank/DDBJ databases">
        <title>Genomics of glacier-inhabiting Cryobacterium strains.</title>
        <authorList>
            <person name="Liu Q."/>
            <person name="Xin Y.-H."/>
        </authorList>
    </citation>
    <scope>NUCLEOTIDE SEQUENCE [LARGE SCALE GENOMIC DNA]</scope>
    <source>
        <strain evidence="2 3">Hh15</strain>
    </source>
</reference>
<feature type="transmembrane region" description="Helical" evidence="1">
    <location>
        <begin position="77"/>
        <end position="96"/>
    </location>
</feature>